<evidence type="ECO:0000313" key="1">
    <source>
        <dbReference type="EMBL" id="KAL3954134.1"/>
    </source>
</evidence>
<comment type="caution">
    <text evidence="1">The sequence shown here is derived from an EMBL/GenBank/DDBJ whole genome shotgun (WGS) entry which is preliminary data.</text>
</comment>
<gene>
    <name evidence="1" type="ORF">ACCO45_012090</name>
</gene>
<sequence length="134" mass="14694">MGSFLDRLRPLRGRQRDFDDFDDFDAMAIEPVHRVRARNSHRSDEPRHAPGAQAAASRVVAVYPDPSHILRRHAPFWAAVGQRCGVSCDSVGRALVALSLGSRVPTAPRVQRRARCAVKIRVAAASGGAYSLPR</sequence>
<protein>
    <submittedName>
        <fullName evidence="1">Uncharacterized protein</fullName>
    </submittedName>
</protein>
<organism evidence="1 2">
    <name type="scientific">Purpureocillium lilacinum</name>
    <name type="common">Paecilomyces lilacinus</name>
    <dbReference type="NCBI Taxonomy" id="33203"/>
    <lineage>
        <taxon>Eukaryota</taxon>
        <taxon>Fungi</taxon>
        <taxon>Dikarya</taxon>
        <taxon>Ascomycota</taxon>
        <taxon>Pezizomycotina</taxon>
        <taxon>Sordariomycetes</taxon>
        <taxon>Hypocreomycetidae</taxon>
        <taxon>Hypocreales</taxon>
        <taxon>Ophiocordycipitaceae</taxon>
        <taxon>Purpureocillium</taxon>
    </lineage>
</organism>
<dbReference type="EMBL" id="JBGNUJ010000011">
    <property type="protein sequence ID" value="KAL3954134.1"/>
    <property type="molecule type" value="Genomic_DNA"/>
</dbReference>
<keyword evidence="2" id="KW-1185">Reference proteome</keyword>
<proteinExistence type="predicted"/>
<accession>A0ACC4DEY9</accession>
<reference evidence="1" key="1">
    <citation type="submission" date="2024-12" db="EMBL/GenBank/DDBJ databases">
        <title>Comparative genomics and development of molecular markers within Purpureocillium lilacinum and among Purpureocillium species.</title>
        <authorList>
            <person name="Yeh Z.-Y."/>
            <person name="Ni N.-T."/>
            <person name="Lo P.-H."/>
            <person name="Mushyakhwo K."/>
            <person name="Lin C.-F."/>
            <person name="Nai Y.-S."/>
        </authorList>
    </citation>
    <scope>NUCLEOTIDE SEQUENCE</scope>
    <source>
        <strain evidence="1">NCHU-NPUST-175</strain>
    </source>
</reference>
<name>A0ACC4DEY9_PURLI</name>
<dbReference type="Proteomes" id="UP001638806">
    <property type="component" value="Unassembled WGS sequence"/>
</dbReference>
<evidence type="ECO:0000313" key="2">
    <source>
        <dbReference type="Proteomes" id="UP001638806"/>
    </source>
</evidence>